<keyword evidence="5" id="KW-0804">Transcription</keyword>
<evidence type="ECO:0000256" key="2">
    <source>
        <dbReference type="ARBA" id="ARBA00007163"/>
    </source>
</evidence>
<protein>
    <recommendedName>
        <fullName evidence="9">BZIP domain-containing protein</fullName>
    </recommendedName>
</protein>
<gene>
    <name evidence="10" type="ORF">NE237_012249</name>
</gene>
<evidence type="ECO:0000256" key="8">
    <source>
        <dbReference type="SAM" id="MobiDB-lite"/>
    </source>
</evidence>
<evidence type="ECO:0000256" key="6">
    <source>
        <dbReference type="ARBA" id="ARBA00023242"/>
    </source>
</evidence>
<reference evidence="10" key="1">
    <citation type="journal article" date="2023" name="Plant J.">
        <title>The genome of the king protea, Protea cynaroides.</title>
        <authorList>
            <person name="Chang J."/>
            <person name="Duong T.A."/>
            <person name="Schoeman C."/>
            <person name="Ma X."/>
            <person name="Roodt D."/>
            <person name="Barker N."/>
            <person name="Li Z."/>
            <person name="Van de Peer Y."/>
            <person name="Mizrachi E."/>
        </authorList>
    </citation>
    <scope>NUCLEOTIDE SEQUENCE</scope>
    <source>
        <tissue evidence="10">Young leaves</tissue>
    </source>
</reference>
<sequence>MGNNEAGTPSKSDKASPPAQEQINVHTYPEWANIQAYYGPGVTLAPPYFNSAVATGHAPPPYMWGPPQPLMSPYGAPYATYSHGGVYAHPAVPYGSFGHRIPPSPVATHLSVEVPAKSSTIKEEGLMRKLKGFDGLAVSVGNGNAENATGGSIHEMSQSGECGTEGSSNGDKSNRKRNCEGTPSTGKDGKLDPAPVGGATVTPGSIMGSTMAPISVPGKTVGAAPSAGMIPGLEIRASPNGNVKTSFATGPPAPGVVVPAPGGLPSELWIQDNRELKRERRKQSNRESAKRSRLRKQAETEDLALRVETLIAENVSLRSEINRLTENSQKLRLENAVIMEKLKDAHLEDAGEMASNMESETAPHDSTENLLSRVNNSGSVRSEQRDSEPDENSNSSPKFHQLLESSPRTDAMAAG</sequence>
<evidence type="ECO:0000256" key="4">
    <source>
        <dbReference type="ARBA" id="ARBA00023125"/>
    </source>
</evidence>
<dbReference type="InterPro" id="IPR044827">
    <property type="entry name" value="GBF-like"/>
</dbReference>
<dbReference type="InterPro" id="IPR012900">
    <property type="entry name" value="MFMR"/>
</dbReference>
<dbReference type="InterPro" id="IPR045314">
    <property type="entry name" value="bZIP_plant_GBF1"/>
</dbReference>
<dbReference type="Pfam" id="PF00170">
    <property type="entry name" value="bZIP_1"/>
    <property type="match status" value="1"/>
</dbReference>
<comment type="similarity">
    <text evidence="2">Belongs to the bZIP family.</text>
</comment>
<dbReference type="Gene3D" id="1.20.5.170">
    <property type="match status" value="1"/>
</dbReference>
<accession>A0A9Q0GYS1</accession>
<dbReference type="InterPro" id="IPR046347">
    <property type="entry name" value="bZIP_sf"/>
</dbReference>
<dbReference type="InterPro" id="IPR004827">
    <property type="entry name" value="bZIP"/>
</dbReference>
<feature type="compositionally biased region" description="Polar residues" evidence="8">
    <location>
        <begin position="1"/>
        <end position="10"/>
    </location>
</feature>
<feature type="region of interest" description="Disordered" evidence="8">
    <location>
        <begin position="147"/>
        <end position="204"/>
    </location>
</feature>
<dbReference type="EMBL" id="JAMYWD010000011">
    <property type="protein sequence ID" value="KAJ4955466.1"/>
    <property type="molecule type" value="Genomic_DNA"/>
</dbReference>
<dbReference type="Pfam" id="PF16596">
    <property type="entry name" value="MFMR_assoc"/>
    <property type="match status" value="1"/>
</dbReference>
<dbReference type="SMART" id="SM00338">
    <property type="entry name" value="BRLZ"/>
    <property type="match status" value="1"/>
</dbReference>
<evidence type="ECO:0000256" key="3">
    <source>
        <dbReference type="ARBA" id="ARBA00023015"/>
    </source>
</evidence>
<dbReference type="PROSITE" id="PS50217">
    <property type="entry name" value="BZIP"/>
    <property type="match status" value="1"/>
</dbReference>
<proteinExistence type="inferred from homology"/>
<keyword evidence="7" id="KW-0175">Coiled coil</keyword>
<evidence type="ECO:0000313" key="11">
    <source>
        <dbReference type="Proteomes" id="UP001141806"/>
    </source>
</evidence>
<evidence type="ECO:0000313" key="10">
    <source>
        <dbReference type="EMBL" id="KAJ4955466.1"/>
    </source>
</evidence>
<keyword evidence="11" id="KW-1185">Reference proteome</keyword>
<feature type="region of interest" description="Disordered" evidence="8">
    <location>
        <begin position="1"/>
        <end position="22"/>
    </location>
</feature>
<dbReference type="GO" id="GO:0000976">
    <property type="term" value="F:transcription cis-regulatory region binding"/>
    <property type="evidence" value="ECO:0007669"/>
    <property type="project" value="UniProtKB-ARBA"/>
</dbReference>
<evidence type="ECO:0000259" key="9">
    <source>
        <dbReference type="PROSITE" id="PS50217"/>
    </source>
</evidence>
<dbReference type="OrthoDB" id="1642657at2759"/>
<dbReference type="GO" id="GO:0003700">
    <property type="term" value="F:DNA-binding transcription factor activity"/>
    <property type="evidence" value="ECO:0007669"/>
    <property type="project" value="InterPro"/>
</dbReference>
<organism evidence="10 11">
    <name type="scientific">Protea cynaroides</name>
    <dbReference type="NCBI Taxonomy" id="273540"/>
    <lineage>
        <taxon>Eukaryota</taxon>
        <taxon>Viridiplantae</taxon>
        <taxon>Streptophyta</taxon>
        <taxon>Embryophyta</taxon>
        <taxon>Tracheophyta</taxon>
        <taxon>Spermatophyta</taxon>
        <taxon>Magnoliopsida</taxon>
        <taxon>Proteales</taxon>
        <taxon>Proteaceae</taxon>
        <taxon>Protea</taxon>
    </lineage>
</organism>
<name>A0A9Q0GYS1_9MAGN</name>
<dbReference type="Pfam" id="PF07777">
    <property type="entry name" value="MFMR"/>
    <property type="match status" value="1"/>
</dbReference>
<keyword evidence="4" id="KW-0238">DNA-binding</keyword>
<comment type="caution">
    <text evidence="10">The sequence shown here is derived from an EMBL/GenBank/DDBJ whole genome shotgun (WGS) entry which is preliminary data.</text>
</comment>
<evidence type="ECO:0000256" key="5">
    <source>
        <dbReference type="ARBA" id="ARBA00023163"/>
    </source>
</evidence>
<evidence type="ECO:0000256" key="1">
    <source>
        <dbReference type="ARBA" id="ARBA00004123"/>
    </source>
</evidence>
<feature type="coiled-coil region" evidence="7">
    <location>
        <begin position="307"/>
        <end position="341"/>
    </location>
</feature>
<keyword evidence="3" id="KW-0805">Transcription regulation</keyword>
<feature type="compositionally biased region" description="Polar residues" evidence="8">
    <location>
        <begin position="392"/>
        <end position="408"/>
    </location>
</feature>
<dbReference type="GO" id="GO:0005634">
    <property type="term" value="C:nucleus"/>
    <property type="evidence" value="ECO:0007669"/>
    <property type="project" value="UniProtKB-SubCell"/>
</dbReference>
<comment type="subcellular location">
    <subcellularLocation>
        <location evidence="1">Nucleus</location>
    </subcellularLocation>
</comment>
<dbReference type="SUPFAM" id="SSF57959">
    <property type="entry name" value="Leucine zipper domain"/>
    <property type="match status" value="1"/>
</dbReference>
<feature type="compositionally biased region" description="Polar residues" evidence="8">
    <location>
        <begin position="368"/>
        <end position="381"/>
    </location>
</feature>
<dbReference type="PANTHER" id="PTHR45967:SF1">
    <property type="entry name" value="G-BOX-BINDING FACTOR 3"/>
    <property type="match status" value="1"/>
</dbReference>
<dbReference type="PANTHER" id="PTHR45967">
    <property type="entry name" value="G-BOX-BINDING FACTOR 3-RELATED"/>
    <property type="match status" value="1"/>
</dbReference>
<feature type="region of interest" description="Disordered" evidence="8">
    <location>
        <begin position="353"/>
        <end position="415"/>
    </location>
</feature>
<feature type="compositionally biased region" description="Polar residues" evidence="8">
    <location>
        <begin position="147"/>
        <end position="171"/>
    </location>
</feature>
<dbReference type="Proteomes" id="UP001141806">
    <property type="component" value="Unassembled WGS sequence"/>
</dbReference>
<dbReference type="CDD" id="cd14702">
    <property type="entry name" value="bZIP_plant_GBF1"/>
    <property type="match status" value="1"/>
</dbReference>
<feature type="region of interest" description="Disordered" evidence="8">
    <location>
        <begin position="277"/>
        <end position="298"/>
    </location>
</feature>
<dbReference type="AlphaFoldDB" id="A0A9Q0GYS1"/>
<feature type="domain" description="BZIP" evidence="9">
    <location>
        <begin position="275"/>
        <end position="332"/>
    </location>
</feature>
<keyword evidence="6" id="KW-0539">Nucleus</keyword>
<dbReference type="PROSITE" id="PS00036">
    <property type="entry name" value="BZIP_BASIC"/>
    <property type="match status" value="1"/>
</dbReference>
<evidence type="ECO:0000256" key="7">
    <source>
        <dbReference type="SAM" id="Coils"/>
    </source>
</evidence>